<dbReference type="GO" id="GO:0043709">
    <property type="term" value="P:cell adhesion involved in single-species biofilm formation"/>
    <property type="evidence" value="ECO:0007669"/>
    <property type="project" value="TreeGrafter"/>
</dbReference>
<feature type="transmembrane region" description="Helical" evidence="3">
    <location>
        <begin position="35"/>
        <end position="56"/>
    </location>
</feature>
<dbReference type="NCBIfam" id="TIGR00254">
    <property type="entry name" value="GGDEF"/>
    <property type="match status" value="1"/>
</dbReference>
<dbReference type="InterPro" id="IPR000160">
    <property type="entry name" value="GGDEF_dom"/>
</dbReference>
<evidence type="ECO:0000256" key="2">
    <source>
        <dbReference type="ARBA" id="ARBA00034247"/>
    </source>
</evidence>
<proteinExistence type="predicted"/>
<dbReference type="InterPro" id="IPR043128">
    <property type="entry name" value="Rev_trsase/Diguanyl_cyclase"/>
</dbReference>
<dbReference type="SMART" id="SM00267">
    <property type="entry name" value="GGDEF"/>
    <property type="match status" value="1"/>
</dbReference>
<dbReference type="GO" id="GO:1902201">
    <property type="term" value="P:negative regulation of bacterial-type flagellum-dependent cell motility"/>
    <property type="evidence" value="ECO:0007669"/>
    <property type="project" value="TreeGrafter"/>
</dbReference>
<dbReference type="PANTHER" id="PTHR45138:SF9">
    <property type="entry name" value="DIGUANYLATE CYCLASE DGCM-RELATED"/>
    <property type="match status" value="1"/>
</dbReference>
<name>A0A927FPV1_9HYPH</name>
<feature type="transmembrane region" description="Helical" evidence="3">
    <location>
        <begin position="93"/>
        <end position="112"/>
    </location>
</feature>
<gene>
    <name evidence="5" type="ORF">IC608_00960</name>
</gene>
<sequence length="382" mass="40918">MVVDQASLLIAIAFSSASLMLALLIGWLSDRQETYLVQGACGIGLVVVALLVMGLRHGAYDLLYQVIPFSVLLGGFTLIFSASRLFRRRDSGIGLPLAIGVACVVLTDVPLLMGYSGVGTLVLNATSALIMSLCAREFALGRQESRLAMLVNAGLYGLTAVSFAACAAVLLVDQRWVLTAPPDNWAEDINSIMSLVGLTGIGAITLTLHHARSALRHREEANTDPLTGALNRRALFERYPEGQSVSSLAVLMFDLDHFKQINDRLGHAKGDEVLQRFTDLLRQQLRPEDMIARLGGEEFGVILPGLDRDEARAVAERIRTAFADLAITINNAGGVATVSAGLATGGPGESFSSVLSRADAALYKAKRRGRNKVHLAPLKRVA</sequence>
<dbReference type="InterPro" id="IPR050469">
    <property type="entry name" value="Diguanylate_Cyclase"/>
</dbReference>
<keyword evidence="3" id="KW-0472">Membrane</keyword>
<comment type="caution">
    <text evidence="5">The sequence shown here is derived from an EMBL/GenBank/DDBJ whole genome shotgun (WGS) entry which is preliminary data.</text>
</comment>
<dbReference type="Gene3D" id="3.30.70.270">
    <property type="match status" value="1"/>
</dbReference>
<feature type="transmembrane region" description="Helical" evidence="3">
    <location>
        <begin position="62"/>
        <end position="81"/>
    </location>
</feature>
<dbReference type="Pfam" id="PF00990">
    <property type="entry name" value="GGDEF"/>
    <property type="match status" value="1"/>
</dbReference>
<evidence type="ECO:0000259" key="4">
    <source>
        <dbReference type="PROSITE" id="PS50887"/>
    </source>
</evidence>
<evidence type="ECO:0000256" key="1">
    <source>
        <dbReference type="ARBA" id="ARBA00012528"/>
    </source>
</evidence>
<feature type="domain" description="GGDEF" evidence="4">
    <location>
        <begin position="246"/>
        <end position="378"/>
    </location>
</feature>
<dbReference type="RefSeq" id="WP_191772167.1">
    <property type="nucleotide sequence ID" value="NZ_JACYFU010000001.1"/>
</dbReference>
<keyword evidence="3" id="KW-1133">Transmembrane helix</keyword>
<dbReference type="EMBL" id="JACYFU010000001">
    <property type="protein sequence ID" value="MBD8064045.1"/>
    <property type="molecule type" value="Genomic_DNA"/>
</dbReference>
<dbReference type="EC" id="2.7.7.65" evidence="1"/>
<feature type="transmembrane region" description="Helical" evidence="3">
    <location>
        <begin position="191"/>
        <end position="208"/>
    </location>
</feature>
<comment type="catalytic activity">
    <reaction evidence="2">
        <text>2 GTP = 3',3'-c-di-GMP + 2 diphosphate</text>
        <dbReference type="Rhea" id="RHEA:24898"/>
        <dbReference type="ChEBI" id="CHEBI:33019"/>
        <dbReference type="ChEBI" id="CHEBI:37565"/>
        <dbReference type="ChEBI" id="CHEBI:58805"/>
        <dbReference type="EC" id="2.7.7.65"/>
    </reaction>
</comment>
<evidence type="ECO:0000256" key="3">
    <source>
        <dbReference type="SAM" id="Phobius"/>
    </source>
</evidence>
<dbReference type="SUPFAM" id="SSF55073">
    <property type="entry name" value="Nucleotide cyclase"/>
    <property type="match status" value="1"/>
</dbReference>
<protein>
    <recommendedName>
        <fullName evidence="1">diguanylate cyclase</fullName>
        <ecNumber evidence="1">2.7.7.65</ecNumber>
    </recommendedName>
</protein>
<feature type="transmembrane region" description="Helical" evidence="3">
    <location>
        <begin position="147"/>
        <end position="171"/>
    </location>
</feature>
<dbReference type="GO" id="GO:0005886">
    <property type="term" value="C:plasma membrane"/>
    <property type="evidence" value="ECO:0007669"/>
    <property type="project" value="TreeGrafter"/>
</dbReference>
<accession>A0A927FPV1</accession>
<dbReference type="InterPro" id="IPR029787">
    <property type="entry name" value="Nucleotide_cyclase"/>
</dbReference>
<dbReference type="PROSITE" id="PS50887">
    <property type="entry name" value="GGDEF"/>
    <property type="match status" value="1"/>
</dbReference>
<feature type="transmembrane region" description="Helical" evidence="3">
    <location>
        <begin position="6"/>
        <end position="28"/>
    </location>
</feature>
<dbReference type="AlphaFoldDB" id="A0A927FPV1"/>
<reference evidence="5" key="1">
    <citation type="submission" date="2020-09" db="EMBL/GenBank/DDBJ databases">
        <title>Genome seq and assembly of Devosia sp.</title>
        <authorList>
            <person name="Chhetri G."/>
        </authorList>
    </citation>
    <scope>NUCLEOTIDE SEQUENCE</scope>
    <source>
        <strain evidence="5">PTR5</strain>
    </source>
</reference>
<keyword evidence="3" id="KW-0812">Transmembrane</keyword>
<evidence type="ECO:0000313" key="6">
    <source>
        <dbReference type="Proteomes" id="UP000654108"/>
    </source>
</evidence>
<evidence type="ECO:0000313" key="5">
    <source>
        <dbReference type="EMBL" id="MBD8064045.1"/>
    </source>
</evidence>
<dbReference type="PANTHER" id="PTHR45138">
    <property type="entry name" value="REGULATORY COMPONENTS OF SENSORY TRANSDUCTION SYSTEM"/>
    <property type="match status" value="1"/>
</dbReference>
<dbReference type="FunFam" id="3.30.70.270:FF:000001">
    <property type="entry name" value="Diguanylate cyclase domain protein"/>
    <property type="match status" value="1"/>
</dbReference>
<keyword evidence="6" id="KW-1185">Reference proteome</keyword>
<dbReference type="Proteomes" id="UP000654108">
    <property type="component" value="Unassembled WGS sequence"/>
</dbReference>
<dbReference type="GO" id="GO:0052621">
    <property type="term" value="F:diguanylate cyclase activity"/>
    <property type="evidence" value="ECO:0007669"/>
    <property type="project" value="UniProtKB-EC"/>
</dbReference>
<organism evidence="5 6">
    <name type="scientific">Devosia oryzisoli</name>
    <dbReference type="NCBI Taxonomy" id="2774138"/>
    <lineage>
        <taxon>Bacteria</taxon>
        <taxon>Pseudomonadati</taxon>
        <taxon>Pseudomonadota</taxon>
        <taxon>Alphaproteobacteria</taxon>
        <taxon>Hyphomicrobiales</taxon>
        <taxon>Devosiaceae</taxon>
        <taxon>Devosia</taxon>
    </lineage>
</organism>
<dbReference type="CDD" id="cd01949">
    <property type="entry name" value="GGDEF"/>
    <property type="match status" value="1"/>
</dbReference>
<feature type="transmembrane region" description="Helical" evidence="3">
    <location>
        <begin position="118"/>
        <end position="135"/>
    </location>
</feature>